<evidence type="ECO:0000313" key="2">
    <source>
        <dbReference type="EMBL" id="ACB39404.1"/>
    </source>
</evidence>
<dbReference type="GeneID" id="6165945"/>
<dbReference type="Gene3D" id="3.60.20.10">
    <property type="entry name" value="Glutamine Phosphoribosylpyrophosphate, subunit 1, domain 1"/>
    <property type="match status" value="1"/>
</dbReference>
<proteinExistence type="predicted"/>
<dbReference type="HOGENOM" id="CLU_1253632_0_0_2"/>
<dbReference type="Proteomes" id="UP000001694">
    <property type="component" value="Chromosome"/>
</dbReference>
<dbReference type="EMBL" id="CP001014">
    <property type="protein sequence ID" value="ACB39404.1"/>
    <property type="molecule type" value="Genomic_DNA"/>
</dbReference>
<dbReference type="AlphaFoldDB" id="B1YC91"/>
<dbReference type="CDD" id="cd01908">
    <property type="entry name" value="YafJ"/>
    <property type="match status" value="1"/>
</dbReference>
<feature type="domain" description="Glutamine amidotransferase type-2" evidence="1">
    <location>
        <begin position="2"/>
        <end position="220"/>
    </location>
</feature>
<gene>
    <name evidence="2" type="ordered locus">Tneu_0457</name>
</gene>
<evidence type="ECO:0000259" key="1">
    <source>
        <dbReference type="PROSITE" id="PS51278"/>
    </source>
</evidence>
<dbReference type="PANTHER" id="PTHR42824:SF1">
    <property type="entry name" value="GLUTAMINE AMIDOTRANSFERASE YAFJ-RELATED"/>
    <property type="match status" value="1"/>
</dbReference>
<dbReference type="PROSITE" id="PS51278">
    <property type="entry name" value="GATASE_TYPE_2"/>
    <property type="match status" value="1"/>
</dbReference>
<dbReference type="KEGG" id="tne:Tneu_0457"/>
<name>B1YC91_PYRNV</name>
<dbReference type="STRING" id="444157.Tneu_0457"/>
<keyword evidence="3" id="KW-1185">Reference proteome</keyword>
<protein>
    <submittedName>
        <fullName evidence="2">Glutamine amidotransferase-like protein</fullName>
    </submittedName>
</protein>
<dbReference type="RefSeq" id="WP_012349824.1">
    <property type="nucleotide sequence ID" value="NC_010525.1"/>
</dbReference>
<dbReference type="InterPro" id="IPR029055">
    <property type="entry name" value="Ntn_hydrolases_N"/>
</dbReference>
<evidence type="ECO:0000313" key="3">
    <source>
        <dbReference type="Proteomes" id="UP000001694"/>
    </source>
</evidence>
<accession>B1YC91</accession>
<dbReference type="PANTHER" id="PTHR42824">
    <property type="entry name" value="GLUTAMINE AMIDOTRANSFERASE"/>
    <property type="match status" value="1"/>
</dbReference>
<dbReference type="GO" id="GO:0016740">
    <property type="term" value="F:transferase activity"/>
    <property type="evidence" value="ECO:0007669"/>
    <property type="project" value="UniProtKB-KW"/>
</dbReference>
<sequence>MCRILFSLGKPPREILLDFVQVSRRDRTMGWSHGSGWGALWARPGSYGLYKSTKPIWEDYVEPPDGYMLYILHSRLASVGEPALENTHPIVRGRYAIAHNGTIDKERYRAALREAGVEVGELDGSTDSELLLKAVVALGGDEAAVKKAAELAKPHLDPQEPVLNFVFVDLAGLAIFYTYRGEEHPHFVPVEKDGVVASEPLGDGGGWRPLENGKTVVAKF</sequence>
<dbReference type="OrthoDB" id="350529at2157"/>
<reference evidence="2" key="1">
    <citation type="submission" date="2008-03" db="EMBL/GenBank/DDBJ databases">
        <title>Complete sequence of Thermoproteus neutrophilus V24Sta.</title>
        <authorList>
            <consortium name="US DOE Joint Genome Institute"/>
            <person name="Copeland A."/>
            <person name="Lucas S."/>
            <person name="Lapidus A."/>
            <person name="Glavina del Rio T."/>
            <person name="Dalin E."/>
            <person name="Tice H."/>
            <person name="Bruce D."/>
            <person name="Goodwin L."/>
            <person name="Pitluck S."/>
            <person name="Sims D."/>
            <person name="Brettin T."/>
            <person name="Detter J.C."/>
            <person name="Han C."/>
            <person name="Kuske C.R."/>
            <person name="Schmutz J."/>
            <person name="Larimer F."/>
            <person name="Land M."/>
            <person name="Hauser L."/>
            <person name="Kyrpides N."/>
            <person name="Mikhailova N."/>
            <person name="Biddle J.F."/>
            <person name="Zhang Z."/>
            <person name="Fitz-Gibbon S.T."/>
            <person name="Lowe T.M."/>
            <person name="Saltikov C."/>
            <person name="House C.H."/>
            <person name="Richardson P."/>
        </authorList>
    </citation>
    <scope>NUCLEOTIDE SEQUENCE [LARGE SCALE GENOMIC DNA]</scope>
    <source>
        <strain evidence="2">V24Sta</strain>
    </source>
</reference>
<dbReference type="eggNOG" id="arCOG03639">
    <property type="taxonomic scope" value="Archaea"/>
</dbReference>
<dbReference type="InterPro" id="IPR017932">
    <property type="entry name" value="GATase_2_dom"/>
</dbReference>
<dbReference type="SUPFAM" id="SSF56235">
    <property type="entry name" value="N-terminal nucleophile aminohydrolases (Ntn hydrolases)"/>
    <property type="match status" value="1"/>
</dbReference>
<organism evidence="2 3">
    <name type="scientific">Pyrobaculum neutrophilum (strain DSM 2338 / JCM 9278 / NBRC 100436 / V24Sta)</name>
    <name type="common">Thermoproteus neutrophilus</name>
    <dbReference type="NCBI Taxonomy" id="444157"/>
    <lineage>
        <taxon>Archaea</taxon>
        <taxon>Thermoproteota</taxon>
        <taxon>Thermoprotei</taxon>
        <taxon>Thermoproteales</taxon>
        <taxon>Thermoproteaceae</taxon>
        <taxon>Pyrobaculum</taxon>
    </lineage>
</organism>
<dbReference type="Pfam" id="PF13522">
    <property type="entry name" value="GATase_6"/>
    <property type="match status" value="1"/>
</dbReference>